<accession>A0A0K9P2Y5</accession>
<evidence type="ECO:0000313" key="2">
    <source>
        <dbReference type="Proteomes" id="UP000036987"/>
    </source>
</evidence>
<gene>
    <name evidence="1" type="ORF">ZOSMA_415G00120</name>
</gene>
<organism evidence="1 2">
    <name type="scientific">Zostera marina</name>
    <name type="common">Eelgrass</name>
    <dbReference type="NCBI Taxonomy" id="29655"/>
    <lineage>
        <taxon>Eukaryota</taxon>
        <taxon>Viridiplantae</taxon>
        <taxon>Streptophyta</taxon>
        <taxon>Embryophyta</taxon>
        <taxon>Tracheophyta</taxon>
        <taxon>Spermatophyta</taxon>
        <taxon>Magnoliopsida</taxon>
        <taxon>Liliopsida</taxon>
        <taxon>Zosteraceae</taxon>
        <taxon>Zostera</taxon>
    </lineage>
</organism>
<name>A0A0K9P2Y5_ZOSMR</name>
<sequence>MGFFCFLVDRRRVMTSSKPVAGICSRCGAGALVADMETKTSFCFVPLHRKLWRAIICTFCGTVLKTYRHIHIPRTVIHHG</sequence>
<comment type="caution">
    <text evidence="1">The sequence shown here is derived from an EMBL/GenBank/DDBJ whole genome shotgun (WGS) entry which is preliminary data.</text>
</comment>
<dbReference type="PANTHER" id="PTHR33320">
    <property type="entry name" value="METHIONYL-TRNA SYNTHETASE"/>
    <property type="match status" value="1"/>
</dbReference>
<dbReference type="OrthoDB" id="1872195at2759"/>
<dbReference type="PANTHER" id="PTHR33320:SF2">
    <property type="entry name" value="OS07G0564200 PROTEIN"/>
    <property type="match status" value="1"/>
</dbReference>
<protein>
    <submittedName>
        <fullName evidence="1">Uncharacterized protein</fullName>
    </submittedName>
</protein>
<evidence type="ECO:0000313" key="1">
    <source>
        <dbReference type="EMBL" id="KMZ63338.1"/>
    </source>
</evidence>
<dbReference type="AlphaFoldDB" id="A0A0K9P2Y5"/>
<reference evidence="2" key="1">
    <citation type="journal article" date="2016" name="Nature">
        <title>The genome of the seagrass Zostera marina reveals angiosperm adaptation to the sea.</title>
        <authorList>
            <person name="Olsen J.L."/>
            <person name="Rouze P."/>
            <person name="Verhelst B."/>
            <person name="Lin Y.-C."/>
            <person name="Bayer T."/>
            <person name="Collen J."/>
            <person name="Dattolo E."/>
            <person name="De Paoli E."/>
            <person name="Dittami S."/>
            <person name="Maumus F."/>
            <person name="Michel G."/>
            <person name="Kersting A."/>
            <person name="Lauritano C."/>
            <person name="Lohaus R."/>
            <person name="Toepel M."/>
            <person name="Tonon T."/>
            <person name="Vanneste K."/>
            <person name="Amirebrahimi M."/>
            <person name="Brakel J."/>
            <person name="Bostroem C."/>
            <person name="Chovatia M."/>
            <person name="Grimwood J."/>
            <person name="Jenkins J.W."/>
            <person name="Jueterbock A."/>
            <person name="Mraz A."/>
            <person name="Stam W.T."/>
            <person name="Tice H."/>
            <person name="Bornberg-Bauer E."/>
            <person name="Green P.J."/>
            <person name="Pearson G.A."/>
            <person name="Procaccini G."/>
            <person name="Duarte C.M."/>
            <person name="Schmutz J."/>
            <person name="Reusch T.B.H."/>
            <person name="Van de Peer Y."/>
        </authorList>
    </citation>
    <scope>NUCLEOTIDE SEQUENCE [LARGE SCALE GENOMIC DNA]</scope>
    <source>
        <strain evidence="2">cv. Finnish</strain>
    </source>
</reference>
<dbReference type="EMBL" id="LFYR01001248">
    <property type="protein sequence ID" value="KMZ63338.1"/>
    <property type="molecule type" value="Genomic_DNA"/>
</dbReference>
<dbReference type="Proteomes" id="UP000036987">
    <property type="component" value="Unassembled WGS sequence"/>
</dbReference>
<proteinExistence type="predicted"/>
<dbReference type="OMA" id="ATRFCCI"/>
<keyword evidence="2" id="KW-1185">Reference proteome</keyword>